<feature type="transmembrane region" description="Helical" evidence="1">
    <location>
        <begin position="80"/>
        <end position="100"/>
    </location>
</feature>
<dbReference type="OrthoDB" id="7870117at2"/>
<dbReference type="RefSeq" id="WP_153233835.1">
    <property type="nucleotide sequence ID" value="NZ_WINI01000002.1"/>
</dbReference>
<keyword evidence="3" id="KW-1185">Reference proteome</keyword>
<sequence>MTYPPNINIALERLASTDMRSFRYAPPLHRLLWCAGISVPPPHLASVQFNCLFYAAWFSVAWGAFTWYLLWSPIGAPFEFAASLAVMTGGVFGYGMALYYRYAASQYDLPQWKSIKAMPRADRISEVSEHSQP</sequence>
<keyword evidence="1" id="KW-0472">Membrane</keyword>
<dbReference type="Pfam" id="PF19942">
    <property type="entry name" value="DUF6404"/>
    <property type="match status" value="1"/>
</dbReference>
<organism evidence="2 3">
    <name type="scientific">Glaciimonas soli</name>
    <dbReference type="NCBI Taxonomy" id="2590999"/>
    <lineage>
        <taxon>Bacteria</taxon>
        <taxon>Pseudomonadati</taxon>
        <taxon>Pseudomonadota</taxon>
        <taxon>Betaproteobacteria</taxon>
        <taxon>Burkholderiales</taxon>
        <taxon>Oxalobacteraceae</taxon>
        <taxon>Glaciimonas</taxon>
    </lineage>
</organism>
<gene>
    <name evidence="2" type="ORF">GEV47_05930</name>
</gene>
<keyword evidence="1" id="KW-1133">Transmembrane helix</keyword>
<accession>A0A843YRT9</accession>
<reference evidence="2 3" key="1">
    <citation type="submission" date="2019-10" db="EMBL/GenBank/DDBJ databases">
        <title>Glaciimonas soli sp. nov., a psychrophilic bacterium isolated from the forest soil of a high elevation mountain in Taiwan.</title>
        <authorList>
            <person name="Wang L.-T."/>
            <person name="Shieh W.Y."/>
        </authorList>
    </citation>
    <scope>NUCLEOTIDE SEQUENCE [LARGE SCALE GENOMIC DNA]</scope>
    <source>
        <strain evidence="2 3">GS1</strain>
    </source>
</reference>
<keyword evidence="1" id="KW-0812">Transmembrane</keyword>
<dbReference type="InterPro" id="IPR045644">
    <property type="entry name" value="DUF6404"/>
</dbReference>
<evidence type="ECO:0000313" key="2">
    <source>
        <dbReference type="EMBL" id="MQR00218.1"/>
    </source>
</evidence>
<comment type="caution">
    <text evidence="2">The sequence shown here is derived from an EMBL/GenBank/DDBJ whole genome shotgun (WGS) entry which is preliminary data.</text>
</comment>
<proteinExistence type="predicted"/>
<dbReference type="Proteomes" id="UP000451565">
    <property type="component" value="Unassembled WGS sequence"/>
</dbReference>
<evidence type="ECO:0000256" key="1">
    <source>
        <dbReference type="SAM" id="Phobius"/>
    </source>
</evidence>
<evidence type="ECO:0000313" key="3">
    <source>
        <dbReference type="Proteomes" id="UP000451565"/>
    </source>
</evidence>
<feature type="transmembrane region" description="Helical" evidence="1">
    <location>
        <begin position="51"/>
        <end position="74"/>
    </location>
</feature>
<name>A0A843YRT9_9BURK</name>
<protein>
    <submittedName>
        <fullName evidence="2">Uncharacterized protein</fullName>
    </submittedName>
</protein>
<dbReference type="AlphaFoldDB" id="A0A843YRT9"/>
<dbReference type="EMBL" id="WINI01000002">
    <property type="protein sequence ID" value="MQR00218.1"/>
    <property type="molecule type" value="Genomic_DNA"/>
</dbReference>